<evidence type="ECO:0000256" key="1">
    <source>
        <dbReference type="SAM" id="Phobius"/>
    </source>
</evidence>
<dbReference type="Proteomes" id="UP000518904">
    <property type="component" value="Unassembled WGS sequence"/>
</dbReference>
<dbReference type="InterPro" id="IPR012495">
    <property type="entry name" value="TadE-like_dom"/>
</dbReference>
<evidence type="ECO:0000313" key="3">
    <source>
        <dbReference type="EMBL" id="NMU85804.1"/>
    </source>
</evidence>
<dbReference type="Gene3D" id="3.40.50.410">
    <property type="entry name" value="von Willebrand factor, type A domain"/>
    <property type="match status" value="1"/>
</dbReference>
<evidence type="ECO:0000259" key="2">
    <source>
        <dbReference type="Pfam" id="PF07811"/>
    </source>
</evidence>
<accession>A0A7Y0SLP3</accession>
<keyword evidence="1" id="KW-0472">Membrane</keyword>
<sequence>MNKPQSCRSTYFSKATGRVLLARRSMRHQKGVAAIWFAISLVPVLGITFFAVEGTRYIHETSRLRDAAQSAALAITIDDKANQADALATRYIQDYVRDISHVDITTLRTYQEPDEDAGVLEKIQYSVQVTTTHNSWFASNLIPSFKAQEKLAGQAVAAKYPYYLGDKIIDLVLVSDFSGSMNWKWQGKVKINLLKGAVEQISDRILVPRTGETEVLNRVAIVPFNLRVQEKMQGSLFSSSQVRYRNDVRTNVSSVTYEQVDWSAWASSSERDVERCAAWWSWWCNSQQKEQARRVLDVLDQNGSSNYLEVPVYIDYATSVNDMFNDKVSDPNFNFHFDSNNNNLYRDSLTSPGKNGFYTIPLTADKSKLAEMQGMRAGGGTAAYQGLLRGFQAMDKGRPASGSTEDEIEQYNERLKMLIVISDGEEDPFGNILPNLVEQGMCDKARAHFESAKGYLYIGVIGVDFQASAQSGFQDCVLNPDEDIIDVTETEDFIKKIEELIQKGSRGTGESRLYG</sequence>
<dbReference type="Pfam" id="PF07811">
    <property type="entry name" value="TadE"/>
    <property type="match status" value="1"/>
</dbReference>
<name>A0A7Y0SLP3_VIBPH</name>
<dbReference type="AlphaFoldDB" id="A0A7Y0SLP3"/>
<protein>
    <submittedName>
        <fullName evidence="3">TadE/TadG family protein</fullName>
    </submittedName>
</protein>
<evidence type="ECO:0000313" key="4">
    <source>
        <dbReference type="Proteomes" id="UP000518904"/>
    </source>
</evidence>
<dbReference type="EMBL" id="JABCLB010002279">
    <property type="protein sequence ID" value="NMU85804.1"/>
    <property type="molecule type" value="Genomic_DNA"/>
</dbReference>
<feature type="domain" description="TadE-like" evidence="2">
    <location>
        <begin position="31"/>
        <end position="72"/>
    </location>
</feature>
<proteinExistence type="predicted"/>
<keyword evidence="1" id="KW-0812">Transmembrane</keyword>
<feature type="transmembrane region" description="Helical" evidence="1">
    <location>
        <begin position="33"/>
        <end position="52"/>
    </location>
</feature>
<dbReference type="SUPFAM" id="SSF53300">
    <property type="entry name" value="vWA-like"/>
    <property type="match status" value="1"/>
</dbReference>
<comment type="caution">
    <text evidence="3">The sequence shown here is derived from an EMBL/GenBank/DDBJ whole genome shotgun (WGS) entry which is preliminary data.</text>
</comment>
<reference evidence="3 4" key="1">
    <citation type="submission" date="2020-04" db="EMBL/GenBank/DDBJ databases">
        <title>Whole-genome sequencing of Vibrio spp. from China reveals different genetic environments of blaCTX-M-14 among diverse lineages.</title>
        <authorList>
            <person name="Zheng Z."/>
            <person name="Ye L."/>
            <person name="Chen S."/>
        </authorList>
    </citation>
    <scope>NUCLEOTIDE SEQUENCE [LARGE SCALE GENOMIC DNA]</scope>
    <source>
        <strain evidence="3 4">Vb0551</strain>
    </source>
</reference>
<dbReference type="InterPro" id="IPR036465">
    <property type="entry name" value="vWFA_dom_sf"/>
</dbReference>
<organism evidence="3 4">
    <name type="scientific">Vibrio parahaemolyticus</name>
    <dbReference type="NCBI Taxonomy" id="670"/>
    <lineage>
        <taxon>Bacteria</taxon>
        <taxon>Pseudomonadati</taxon>
        <taxon>Pseudomonadota</taxon>
        <taxon>Gammaproteobacteria</taxon>
        <taxon>Vibrionales</taxon>
        <taxon>Vibrionaceae</taxon>
        <taxon>Vibrio</taxon>
    </lineage>
</organism>
<gene>
    <name evidence="3" type="ORF">HKB16_23405</name>
</gene>
<keyword evidence="1" id="KW-1133">Transmembrane helix</keyword>